<evidence type="ECO:0000259" key="4">
    <source>
        <dbReference type="PROSITE" id="PS50893"/>
    </source>
</evidence>
<name>A0A2V3WD58_9BACI</name>
<dbReference type="PROSITE" id="PS00211">
    <property type="entry name" value="ABC_TRANSPORTER_1"/>
    <property type="match status" value="1"/>
</dbReference>
<organism evidence="5 6">
    <name type="scientific">Streptohalobacillus salinus</name>
    <dbReference type="NCBI Taxonomy" id="621096"/>
    <lineage>
        <taxon>Bacteria</taxon>
        <taxon>Bacillati</taxon>
        <taxon>Bacillota</taxon>
        <taxon>Bacilli</taxon>
        <taxon>Bacillales</taxon>
        <taxon>Bacillaceae</taxon>
        <taxon>Streptohalobacillus</taxon>
    </lineage>
</organism>
<dbReference type="OrthoDB" id="9802264at2"/>
<dbReference type="RefSeq" id="WP_110250563.1">
    <property type="nucleotide sequence ID" value="NZ_QJJR01000002.1"/>
</dbReference>
<dbReference type="InterPro" id="IPR027417">
    <property type="entry name" value="P-loop_NTPase"/>
</dbReference>
<dbReference type="InterPro" id="IPR017871">
    <property type="entry name" value="ABC_transporter-like_CS"/>
</dbReference>
<dbReference type="PANTHER" id="PTHR42781:SF8">
    <property type="entry name" value="BICARBONATE TRANSPORT ATP-BINDING PROTEIN CMPC"/>
    <property type="match status" value="1"/>
</dbReference>
<dbReference type="EMBL" id="QJJR01000002">
    <property type="protein sequence ID" value="PXW92690.1"/>
    <property type="molecule type" value="Genomic_DNA"/>
</dbReference>
<proteinExistence type="predicted"/>
<evidence type="ECO:0000313" key="5">
    <source>
        <dbReference type="EMBL" id="PXW92690.1"/>
    </source>
</evidence>
<dbReference type="GO" id="GO:0016887">
    <property type="term" value="F:ATP hydrolysis activity"/>
    <property type="evidence" value="ECO:0007669"/>
    <property type="project" value="InterPro"/>
</dbReference>
<protein>
    <submittedName>
        <fullName evidence="5">NitT/TauT family transport system ATP-binding protein</fullName>
    </submittedName>
</protein>
<dbReference type="Gene3D" id="3.40.50.300">
    <property type="entry name" value="P-loop containing nucleotide triphosphate hydrolases"/>
    <property type="match status" value="1"/>
</dbReference>
<reference evidence="5 6" key="1">
    <citation type="submission" date="2018-05" db="EMBL/GenBank/DDBJ databases">
        <title>Genomic Encyclopedia of Type Strains, Phase IV (KMG-IV): sequencing the most valuable type-strain genomes for metagenomic binning, comparative biology and taxonomic classification.</title>
        <authorList>
            <person name="Goeker M."/>
        </authorList>
    </citation>
    <scope>NUCLEOTIDE SEQUENCE [LARGE SCALE GENOMIC DNA]</scope>
    <source>
        <strain evidence="5 6">DSM 22440</strain>
    </source>
</reference>
<dbReference type="Pfam" id="PF00005">
    <property type="entry name" value="ABC_tran"/>
    <property type="match status" value="1"/>
</dbReference>
<comment type="caution">
    <text evidence="5">The sequence shown here is derived from an EMBL/GenBank/DDBJ whole genome shotgun (WGS) entry which is preliminary data.</text>
</comment>
<dbReference type="InterPro" id="IPR003439">
    <property type="entry name" value="ABC_transporter-like_ATP-bd"/>
</dbReference>
<keyword evidence="6" id="KW-1185">Reference proteome</keyword>
<keyword evidence="3 5" id="KW-0067">ATP-binding</keyword>
<evidence type="ECO:0000313" key="6">
    <source>
        <dbReference type="Proteomes" id="UP000247922"/>
    </source>
</evidence>
<dbReference type="Proteomes" id="UP000247922">
    <property type="component" value="Unassembled WGS sequence"/>
</dbReference>
<keyword evidence="2" id="KW-0547">Nucleotide-binding</keyword>
<dbReference type="GO" id="GO:0005524">
    <property type="term" value="F:ATP binding"/>
    <property type="evidence" value="ECO:0007669"/>
    <property type="project" value="UniProtKB-KW"/>
</dbReference>
<dbReference type="SMART" id="SM00382">
    <property type="entry name" value="AAA"/>
    <property type="match status" value="1"/>
</dbReference>
<dbReference type="AlphaFoldDB" id="A0A2V3WD58"/>
<dbReference type="PANTHER" id="PTHR42781">
    <property type="entry name" value="SPERMIDINE/PUTRESCINE IMPORT ATP-BINDING PROTEIN POTA"/>
    <property type="match status" value="1"/>
</dbReference>
<dbReference type="InterPro" id="IPR003593">
    <property type="entry name" value="AAA+_ATPase"/>
</dbReference>
<evidence type="ECO:0000256" key="2">
    <source>
        <dbReference type="ARBA" id="ARBA00022741"/>
    </source>
</evidence>
<dbReference type="CDD" id="cd03293">
    <property type="entry name" value="ABC_NrtD_SsuB_transporters"/>
    <property type="match status" value="1"/>
</dbReference>
<dbReference type="InterPro" id="IPR050093">
    <property type="entry name" value="ABC_SmlMolc_Importer"/>
</dbReference>
<sequence length="248" mass="27802">MITSENISLYYNNTEILSDLSLHINAHESLAIIGPSGCGKTSLLHIFAGLIKPTSGSIFVNHTPLLKPRRTTALISQHYSLLPWKTVFENICLPLHIQKVKRSAFDARTKATLTMLGLNHVKSKYPTELSGGEQQRVAIARALVQTPDLLLFDEAFSSLDAITRDRLQSELKHLHQSTKTTMIFVTHDIEEALYLGERILVMSTQPGTVFKTFVNPSYHNPDAKMSQGFHQLSNQLRQTLNEVMHDAN</sequence>
<gene>
    <name evidence="5" type="ORF">DES38_102274</name>
</gene>
<evidence type="ECO:0000256" key="3">
    <source>
        <dbReference type="ARBA" id="ARBA00022840"/>
    </source>
</evidence>
<accession>A0A2V3WD58</accession>
<dbReference type="PROSITE" id="PS50893">
    <property type="entry name" value="ABC_TRANSPORTER_2"/>
    <property type="match status" value="1"/>
</dbReference>
<feature type="domain" description="ABC transporter" evidence="4">
    <location>
        <begin position="2"/>
        <end position="229"/>
    </location>
</feature>
<dbReference type="SUPFAM" id="SSF52540">
    <property type="entry name" value="P-loop containing nucleoside triphosphate hydrolases"/>
    <property type="match status" value="1"/>
</dbReference>
<keyword evidence="1" id="KW-0813">Transport</keyword>
<evidence type="ECO:0000256" key="1">
    <source>
        <dbReference type="ARBA" id="ARBA00022448"/>
    </source>
</evidence>